<dbReference type="Gene3D" id="1.20.58.70">
    <property type="match status" value="1"/>
</dbReference>
<dbReference type="OrthoDB" id="10255013at2759"/>
<dbReference type="GeneID" id="30965205"/>
<dbReference type="FunCoup" id="A0A1D2VN39">
    <property type="interactions" value="586"/>
</dbReference>
<dbReference type="GO" id="GO:0005484">
    <property type="term" value="F:SNAP receptor activity"/>
    <property type="evidence" value="ECO:0007669"/>
    <property type="project" value="InterPro"/>
</dbReference>
<feature type="transmembrane region" description="Helical" evidence="9">
    <location>
        <begin position="261"/>
        <end position="282"/>
    </location>
</feature>
<organism evidence="11 12">
    <name type="scientific">Ascoidea rubescens DSM 1968</name>
    <dbReference type="NCBI Taxonomy" id="1344418"/>
    <lineage>
        <taxon>Eukaryota</taxon>
        <taxon>Fungi</taxon>
        <taxon>Dikarya</taxon>
        <taxon>Ascomycota</taxon>
        <taxon>Saccharomycotina</taxon>
        <taxon>Saccharomycetes</taxon>
        <taxon>Ascoideaceae</taxon>
        <taxon>Ascoidea</taxon>
    </lineage>
</organism>
<dbReference type="InterPro" id="IPR000727">
    <property type="entry name" value="T_SNARE_dom"/>
</dbReference>
<evidence type="ECO:0000256" key="5">
    <source>
        <dbReference type="ARBA" id="ARBA00023054"/>
    </source>
</evidence>
<dbReference type="AlphaFoldDB" id="A0A1D2VN39"/>
<evidence type="ECO:0000256" key="3">
    <source>
        <dbReference type="ARBA" id="ARBA00022692"/>
    </source>
</evidence>
<evidence type="ECO:0000256" key="8">
    <source>
        <dbReference type="RuleBase" id="RU003858"/>
    </source>
</evidence>
<dbReference type="GO" id="GO:0000149">
    <property type="term" value="F:SNARE binding"/>
    <property type="evidence" value="ECO:0007669"/>
    <property type="project" value="TreeGrafter"/>
</dbReference>
<protein>
    <submittedName>
        <fullName evidence="11">t-SNARE</fullName>
    </submittedName>
</protein>
<proteinExistence type="inferred from homology"/>
<dbReference type="GO" id="GO:0006886">
    <property type="term" value="P:intracellular protein transport"/>
    <property type="evidence" value="ECO:0007669"/>
    <property type="project" value="InterPro"/>
</dbReference>
<reference evidence="12" key="1">
    <citation type="submission" date="2016-05" db="EMBL/GenBank/DDBJ databases">
        <title>Comparative genomics of biotechnologically important yeasts.</title>
        <authorList>
            <consortium name="DOE Joint Genome Institute"/>
            <person name="Riley R."/>
            <person name="Haridas S."/>
            <person name="Wolfe K.H."/>
            <person name="Lopes M.R."/>
            <person name="Hittinger C.T."/>
            <person name="Goker M."/>
            <person name="Salamov A."/>
            <person name="Wisecaver J."/>
            <person name="Long T.M."/>
            <person name="Aerts A.L."/>
            <person name="Barry K."/>
            <person name="Choi C."/>
            <person name="Clum A."/>
            <person name="Coughlan A.Y."/>
            <person name="Deshpande S."/>
            <person name="Douglass A.P."/>
            <person name="Hanson S.J."/>
            <person name="Klenk H.-P."/>
            <person name="Labutti K."/>
            <person name="Lapidus A."/>
            <person name="Lindquist E."/>
            <person name="Lipzen A."/>
            <person name="Meier-Kolthoff J.P."/>
            <person name="Ohm R.A."/>
            <person name="Otillar R.P."/>
            <person name="Pangilinan J."/>
            <person name="Peng Y."/>
            <person name="Rokas A."/>
            <person name="Rosa C.A."/>
            <person name="Scheuner C."/>
            <person name="Sibirny A.A."/>
            <person name="Slot J.C."/>
            <person name="Stielow J.B."/>
            <person name="Sun H."/>
            <person name="Kurtzman C.P."/>
            <person name="Blackwell M."/>
            <person name="Grigoriev I.V."/>
            <person name="Jeffries T.W."/>
        </authorList>
    </citation>
    <scope>NUCLEOTIDE SEQUENCE [LARGE SCALE GENOMIC DNA]</scope>
    <source>
        <strain evidence="12">DSM 1968</strain>
    </source>
</reference>
<evidence type="ECO:0000259" key="10">
    <source>
        <dbReference type="PROSITE" id="PS50192"/>
    </source>
</evidence>
<evidence type="ECO:0000313" key="11">
    <source>
        <dbReference type="EMBL" id="ODV62965.1"/>
    </source>
</evidence>
<sequence>MSYNYNNQNPFEADTSYEMGNFKNQGSDFFDDINRFKQSLSDYSDLINRIDSAQKSLLGEYDEEKEFNLKRQIDSLLTEINSKQNDLKSQLTKLMKSTGGDSIKKTQAEAVREEFLGLISRFSVNQSNHKTQNKQQVARQYKIIKPDATDLELNQAVQQYEDGNGEQLFTQALLNTNRKGEAKAALSEVQDRHLELLKIEKSMQELAQLFHDMEDLVIEQDENIQMIDNNIQKAQTDVEHGLAQADKAVDSARKARSKKRWCIFILILIILIIIGAVVGGVVGSQK</sequence>
<dbReference type="Pfam" id="PF00804">
    <property type="entry name" value="Syntaxin"/>
    <property type="match status" value="1"/>
</dbReference>
<evidence type="ECO:0000256" key="1">
    <source>
        <dbReference type="ARBA" id="ARBA00004211"/>
    </source>
</evidence>
<dbReference type="InterPro" id="IPR006012">
    <property type="entry name" value="Syntaxin/epimorphin_CS"/>
</dbReference>
<keyword evidence="6 9" id="KW-0472">Membrane</keyword>
<evidence type="ECO:0000256" key="9">
    <source>
        <dbReference type="SAM" id="Phobius"/>
    </source>
</evidence>
<comment type="subcellular location">
    <subcellularLocation>
        <location evidence="1">Membrane</location>
        <topology evidence="1">Single-pass type IV membrane protein</topology>
    </subcellularLocation>
</comment>
<dbReference type="GO" id="GO:0012505">
    <property type="term" value="C:endomembrane system"/>
    <property type="evidence" value="ECO:0007669"/>
    <property type="project" value="TreeGrafter"/>
</dbReference>
<evidence type="ECO:0000256" key="4">
    <source>
        <dbReference type="ARBA" id="ARBA00022989"/>
    </source>
</evidence>
<keyword evidence="12" id="KW-1185">Reference proteome</keyword>
<keyword evidence="4 9" id="KW-1133">Transmembrane helix</keyword>
<dbReference type="PANTHER" id="PTHR19957">
    <property type="entry name" value="SYNTAXIN"/>
    <property type="match status" value="1"/>
</dbReference>
<dbReference type="InterPro" id="IPR045242">
    <property type="entry name" value="Syntaxin"/>
</dbReference>
<dbReference type="GO" id="GO:0031201">
    <property type="term" value="C:SNARE complex"/>
    <property type="evidence" value="ECO:0007669"/>
    <property type="project" value="UniProtKB-ARBA"/>
</dbReference>
<dbReference type="PROSITE" id="PS00914">
    <property type="entry name" value="SYNTAXIN"/>
    <property type="match status" value="1"/>
</dbReference>
<dbReference type="STRING" id="1344418.A0A1D2VN39"/>
<evidence type="ECO:0000313" key="12">
    <source>
        <dbReference type="Proteomes" id="UP000095038"/>
    </source>
</evidence>
<comment type="similarity">
    <text evidence="2 8">Belongs to the syntaxin family.</text>
</comment>
<dbReference type="GO" id="GO:0048278">
    <property type="term" value="P:vesicle docking"/>
    <property type="evidence" value="ECO:0007669"/>
    <property type="project" value="TreeGrafter"/>
</dbReference>
<dbReference type="EMBL" id="KV454476">
    <property type="protein sequence ID" value="ODV62965.1"/>
    <property type="molecule type" value="Genomic_DNA"/>
</dbReference>
<dbReference type="InParanoid" id="A0A1D2VN39"/>
<dbReference type="SUPFAM" id="SSF47661">
    <property type="entry name" value="t-snare proteins"/>
    <property type="match status" value="1"/>
</dbReference>
<dbReference type="RefSeq" id="XP_020049272.1">
    <property type="nucleotide sequence ID" value="XM_020191569.1"/>
</dbReference>
<dbReference type="SMART" id="SM00397">
    <property type="entry name" value="t_SNARE"/>
    <property type="match status" value="1"/>
</dbReference>
<gene>
    <name evidence="11" type="ORF">ASCRUDRAFT_68759</name>
</gene>
<dbReference type="InterPro" id="IPR006011">
    <property type="entry name" value="Syntaxin_N"/>
</dbReference>
<dbReference type="GO" id="GO:0006887">
    <property type="term" value="P:exocytosis"/>
    <property type="evidence" value="ECO:0007669"/>
    <property type="project" value="TreeGrafter"/>
</dbReference>
<dbReference type="PANTHER" id="PTHR19957:SF307">
    <property type="entry name" value="PROTEIN SSO1-RELATED"/>
    <property type="match status" value="1"/>
</dbReference>
<dbReference type="CDD" id="cd15849">
    <property type="entry name" value="SNARE_Sso1"/>
    <property type="match status" value="1"/>
</dbReference>
<name>A0A1D2VN39_9ASCO</name>
<evidence type="ECO:0000256" key="7">
    <source>
        <dbReference type="ARBA" id="ARBA00053564"/>
    </source>
</evidence>
<dbReference type="GO" id="GO:0070300">
    <property type="term" value="F:phosphatidic acid binding"/>
    <property type="evidence" value="ECO:0007669"/>
    <property type="project" value="UniProtKB-ARBA"/>
</dbReference>
<keyword evidence="5" id="KW-0175">Coiled coil</keyword>
<accession>A0A1D2VN39</accession>
<dbReference type="GO" id="GO:0005886">
    <property type="term" value="C:plasma membrane"/>
    <property type="evidence" value="ECO:0007669"/>
    <property type="project" value="TreeGrafter"/>
</dbReference>
<dbReference type="PROSITE" id="PS50192">
    <property type="entry name" value="T_SNARE"/>
    <property type="match status" value="1"/>
</dbReference>
<dbReference type="Proteomes" id="UP000095038">
    <property type="component" value="Unassembled WGS sequence"/>
</dbReference>
<dbReference type="Pfam" id="PF05739">
    <property type="entry name" value="SNARE"/>
    <property type="match status" value="1"/>
</dbReference>
<comment type="function">
    <text evidence="7">Required for vesicle fusion with the plasma membrane.</text>
</comment>
<keyword evidence="3 9" id="KW-0812">Transmembrane</keyword>
<dbReference type="FunFam" id="1.20.58.70:FF:000008">
    <property type="entry name" value="Syntaxin family protein"/>
    <property type="match status" value="1"/>
</dbReference>
<dbReference type="GO" id="GO:0006906">
    <property type="term" value="P:vesicle fusion"/>
    <property type="evidence" value="ECO:0007669"/>
    <property type="project" value="TreeGrafter"/>
</dbReference>
<dbReference type="InterPro" id="IPR010989">
    <property type="entry name" value="SNARE"/>
</dbReference>
<dbReference type="SMART" id="SM00503">
    <property type="entry name" value="SynN"/>
    <property type="match status" value="1"/>
</dbReference>
<evidence type="ECO:0000256" key="2">
    <source>
        <dbReference type="ARBA" id="ARBA00009063"/>
    </source>
</evidence>
<evidence type="ECO:0000256" key="6">
    <source>
        <dbReference type="ARBA" id="ARBA00023136"/>
    </source>
</evidence>
<feature type="domain" description="T-SNARE coiled-coil homology" evidence="10">
    <location>
        <begin position="186"/>
        <end position="248"/>
    </location>
</feature>
<dbReference type="GO" id="GO:0005628">
    <property type="term" value="C:prospore membrane"/>
    <property type="evidence" value="ECO:0007669"/>
    <property type="project" value="UniProtKB-ARBA"/>
</dbReference>
<dbReference type="GO" id="GO:0031321">
    <property type="term" value="P:ascospore-type prospore assembly"/>
    <property type="evidence" value="ECO:0007669"/>
    <property type="project" value="UniProtKB-ARBA"/>
</dbReference>